<evidence type="ECO:0000313" key="2">
    <source>
        <dbReference type="EMBL" id="OCB69287.1"/>
    </source>
</evidence>
<protein>
    <submittedName>
        <fullName evidence="2">Uncharacterized protein</fullName>
    </submittedName>
</protein>
<evidence type="ECO:0000256" key="1">
    <source>
        <dbReference type="SAM" id="Phobius"/>
    </source>
</evidence>
<name>A0ABX2XBZ2_9FLAO</name>
<comment type="caution">
    <text evidence="2">The sequence shown here is derived from an EMBL/GenBank/DDBJ whole genome shotgun (WGS) entry which is preliminary data.</text>
</comment>
<feature type="transmembrane region" description="Helical" evidence="1">
    <location>
        <begin position="38"/>
        <end position="55"/>
    </location>
</feature>
<keyword evidence="1" id="KW-1133">Transmembrane helix</keyword>
<keyword evidence="1" id="KW-0812">Transmembrane</keyword>
<evidence type="ECO:0000313" key="3">
    <source>
        <dbReference type="Proteomes" id="UP000093343"/>
    </source>
</evidence>
<reference evidence="3" key="1">
    <citation type="submission" date="2016-03" db="EMBL/GenBank/DDBJ databases">
        <title>Draft genome sequence of Paenibacillus glacialis DSM 22343.</title>
        <authorList>
            <person name="Shin S.-K."/>
            <person name="Yi H."/>
        </authorList>
    </citation>
    <scope>NUCLEOTIDE SEQUENCE [LARGE SCALE GENOMIC DNA]</scope>
    <source>
        <strain evidence="3">CCUG 60099</strain>
    </source>
</reference>
<keyword evidence="1" id="KW-0472">Membrane</keyword>
<proteinExistence type="predicted"/>
<gene>
    <name evidence="2" type="ORF">FLP_21585</name>
</gene>
<sequence>MVLILNIRIKKFQYKKFQIPVFWRNLKLKKSQIPIKEFGIFLLNFFRFGIWNFIISNTNNDYNNQ</sequence>
<organism evidence="2 3">
    <name type="scientific">Flavobacterium piscis</name>
    <dbReference type="NCBI Taxonomy" id="1114874"/>
    <lineage>
        <taxon>Bacteria</taxon>
        <taxon>Pseudomonadati</taxon>
        <taxon>Bacteroidota</taxon>
        <taxon>Flavobacteriia</taxon>
        <taxon>Flavobacteriales</taxon>
        <taxon>Flavobacteriaceae</taxon>
        <taxon>Flavobacterium</taxon>
    </lineage>
</organism>
<keyword evidence="3" id="KW-1185">Reference proteome</keyword>
<accession>A0ABX2XBZ2</accession>
<dbReference type="EMBL" id="LVEN01000046">
    <property type="protein sequence ID" value="OCB69287.1"/>
    <property type="molecule type" value="Genomic_DNA"/>
</dbReference>
<dbReference type="Proteomes" id="UP000093343">
    <property type="component" value="Unassembled WGS sequence"/>
</dbReference>